<evidence type="ECO:0000313" key="1">
    <source>
        <dbReference type="RefSeq" id="XP_059599889.1"/>
    </source>
</evidence>
<protein>
    <submittedName>
        <fullName evidence="1">Uncharacterized protein</fullName>
    </submittedName>
</protein>
<reference evidence="1" key="1">
    <citation type="submission" date="2025-02" db="EMBL/GenBank/DDBJ databases">
        <authorList>
            <consortium name="NCBI Genome Project"/>
        </authorList>
    </citation>
    <scope>NUCLEOTIDE SEQUENCE</scope>
</reference>
<proteinExistence type="predicted"/>
<name>A0AAJ8BLK7_ASPNG</name>
<dbReference type="RefSeq" id="XP_059599889.1">
    <property type="nucleotide sequence ID" value="XM_059746092.1"/>
</dbReference>
<dbReference type="KEGG" id="ang:An02g01850"/>
<dbReference type="GeneID" id="84590230"/>
<reference evidence="1" key="2">
    <citation type="submission" date="2025-08" db="UniProtKB">
        <authorList>
            <consortium name="RefSeq"/>
        </authorList>
    </citation>
    <scope>IDENTIFICATION</scope>
</reference>
<gene>
    <name evidence="1" type="ORF">An02g01850</name>
</gene>
<sequence length="97" mass="10552">MKAELAAGSAWPVWCCGAGACNKPSKHGFLSVPVEAIFPFASGHLGMSPAERNNTNSHDKSAKLGGQMMAREFPTRMLCGTRNRNWATMTEAQIWQL</sequence>
<organism evidence="1">
    <name type="scientific">Aspergillus niger</name>
    <dbReference type="NCBI Taxonomy" id="5061"/>
    <lineage>
        <taxon>Eukaryota</taxon>
        <taxon>Fungi</taxon>
        <taxon>Dikarya</taxon>
        <taxon>Ascomycota</taxon>
        <taxon>Pezizomycotina</taxon>
        <taxon>Eurotiomycetes</taxon>
        <taxon>Eurotiomycetidae</taxon>
        <taxon>Eurotiales</taxon>
        <taxon>Aspergillaceae</taxon>
        <taxon>Aspergillus</taxon>
        <taxon>Aspergillus subgen. Circumdati</taxon>
    </lineage>
</organism>
<dbReference type="VEuPathDB" id="FungiDB:An02g01850"/>
<dbReference type="PROSITE" id="PS51257">
    <property type="entry name" value="PROKAR_LIPOPROTEIN"/>
    <property type="match status" value="1"/>
</dbReference>
<dbReference type="AlphaFoldDB" id="A0AAJ8BLK7"/>
<accession>A0AAJ8BLK7</accession>